<gene>
    <name evidence="1" type="ORF">EQP59_05180</name>
</gene>
<proteinExistence type="predicted"/>
<evidence type="ECO:0000313" key="2">
    <source>
        <dbReference type="Proteomes" id="UP000287701"/>
    </source>
</evidence>
<dbReference type="RefSeq" id="WP_128501247.1">
    <property type="nucleotide sequence ID" value="NZ_CP035107.1"/>
</dbReference>
<dbReference type="AlphaFoldDB" id="A0A3R5UVL7"/>
<dbReference type="EMBL" id="CP035107">
    <property type="protein sequence ID" value="QAR30772.1"/>
    <property type="molecule type" value="Genomic_DNA"/>
</dbReference>
<evidence type="ECO:0000313" key="1">
    <source>
        <dbReference type="EMBL" id="QAR30772.1"/>
    </source>
</evidence>
<name>A0A3R5UVL7_ORNRH</name>
<accession>A0A3R5UVL7</accession>
<dbReference type="OrthoDB" id="1149023at2"/>
<sequence>MNKIYYINYNFSFPYEIYVNEVLLERDLLTGRSGPDRLNNYILESGKQKIKIRVFAPKNYNGGLLKDKDLIILSEQSALYKVNSDDKSYTLIKRLNFDTITQDVPFYEQEWIFNADLPFELEGWKNSKDLSKIDQEELQQKVEQKYKMLYELLNQGKVDEFLKEIDFSNNEFFKANYFNDSQKKEYIDNLRKSYLNFKGKMLPFNTGKIQIMGNGKTVSLRTLTGKYKGLGVLIAEDHEKQNVYFNNVILHIPTGANELKVVRINSLGAKLE</sequence>
<reference evidence="1 2" key="1">
    <citation type="submission" date="2019-01" db="EMBL/GenBank/DDBJ databases">
        <title>Whole Genome of Ornithobacterium rhinotracheale FARPER-174b.</title>
        <authorList>
            <person name="Tataje-Lavanda L.A."/>
            <person name="Montalvan A."/>
            <person name="Montesinos R."/>
            <person name="Zimic M."/>
            <person name="Fernandez-Sanchez M."/>
            <person name="Fernandez-Diaz M."/>
        </authorList>
    </citation>
    <scope>NUCLEOTIDE SEQUENCE [LARGE SCALE GENOMIC DNA]</scope>
    <source>
        <strain evidence="1 2">FARPER-174b</strain>
    </source>
</reference>
<protein>
    <submittedName>
        <fullName evidence="1">Uncharacterized protein</fullName>
    </submittedName>
</protein>
<dbReference type="Proteomes" id="UP000287701">
    <property type="component" value="Chromosome"/>
</dbReference>
<organism evidence="1 2">
    <name type="scientific">Ornithobacterium rhinotracheale</name>
    <dbReference type="NCBI Taxonomy" id="28251"/>
    <lineage>
        <taxon>Bacteria</taxon>
        <taxon>Pseudomonadati</taxon>
        <taxon>Bacteroidota</taxon>
        <taxon>Flavobacteriia</taxon>
        <taxon>Flavobacteriales</taxon>
        <taxon>Weeksellaceae</taxon>
        <taxon>Ornithobacterium</taxon>
    </lineage>
</organism>